<dbReference type="AlphaFoldDB" id="A0AAW0I8S2"/>
<evidence type="ECO:0000313" key="3">
    <source>
        <dbReference type="Proteomes" id="UP001488838"/>
    </source>
</evidence>
<dbReference type="Proteomes" id="UP001488838">
    <property type="component" value="Unassembled WGS sequence"/>
</dbReference>
<reference evidence="2 3" key="1">
    <citation type="journal article" date="2023" name="bioRxiv">
        <title>Conserved and derived expression patterns and positive selection on dental genes reveal complex evolutionary context of ever-growing rodent molars.</title>
        <authorList>
            <person name="Calamari Z.T."/>
            <person name="Song A."/>
            <person name="Cohen E."/>
            <person name="Akter M."/>
            <person name="Roy R.D."/>
            <person name="Hallikas O."/>
            <person name="Christensen M.M."/>
            <person name="Li P."/>
            <person name="Marangoni P."/>
            <person name="Jernvall J."/>
            <person name="Klein O.D."/>
        </authorList>
    </citation>
    <scope>NUCLEOTIDE SEQUENCE [LARGE SCALE GENOMIC DNA]</scope>
    <source>
        <strain evidence="2">V071</strain>
    </source>
</reference>
<keyword evidence="3" id="KW-1185">Reference proteome</keyword>
<evidence type="ECO:0000313" key="2">
    <source>
        <dbReference type="EMBL" id="KAK7810859.1"/>
    </source>
</evidence>
<name>A0AAW0I8S2_MYOGA</name>
<comment type="caution">
    <text evidence="2">The sequence shown here is derived from an EMBL/GenBank/DDBJ whole genome shotgun (WGS) entry which is preliminary data.</text>
</comment>
<accession>A0AAW0I8S2</accession>
<dbReference type="EMBL" id="JBBHLL010000185">
    <property type="protein sequence ID" value="KAK7810859.1"/>
    <property type="molecule type" value="Genomic_DNA"/>
</dbReference>
<proteinExistence type="predicted"/>
<evidence type="ECO:0000256" key="1">
    <source>
        <dbReference type="SAM" id="MobiDB-lite"/>
    </source>
</evidence>
<protein>
    <submittedName>
        <fullName evidence="2">Uncharacterized protein</fullName>
    </submittedName>
</protein>
<sequence>MPKMAASRERPWALSLGRLLPPSRGKILFRRSHIRDVAVKRLKPIDEYCRVRLGVKEGRDGPGLRPRPPLKEDVQNPPAA</sequence>
<feature type="region of interest" description="Disordered" evidence="1">
    <location>
        <begin position="56"/>
        <end position="80"/>
    </location>
</feature>
<gene>
    <name evidence="2" type="ORF">U0070_013513</name>
</gene>
<organism evidence="2 3">
    <name type="scientific">Myodes glareolus</name>
    <name type="common">Bank vole</name>
    <name type="synonym">Clethrionomys glareolus</name>
    <dbReference type="NCBI Taxonomy" id="447135"/>
    <lineage>
        <taxon>Eukaryota</taxon>
        <taxon>Metazoa</taxon>
        <taxon>Chordata</taxon>
        <taxon>Craniata</taxon>
        <taxon>Vertebrata</taxon>
        <taxon>Euteleostomi</taxon>
        <taxon>Mammalia</taxon>
        <taxon>Eutheria</taxon>
        <taxon>Euarchontoglires</taxon>
        <taxon>Glires</taxon>
        <taxon>Rodentia</taxon>
        <taxon>Myomorpha</taxon>
        <taxon>Muroidea</taxon>
        <taxon>Cricetidae</taxon>
        <taxon>Arvicolinae</taxon>
        <taxon>Myodes</taxon>
    </lineage>
</organism>